<evidence type="ECO:0000313" key="2">
    <source>
        <dbReference type="EMBL" id="SIT09661.1"/>
    </source>
</evidence>
<dbReference type="AlphaFoldDB" id="A0A1N7PGE0"/>
<gene>
    <name evidence="2" type="ORF">SAMN05421774_105235</name>
</gene>
<keyword evidence="3" id="KW-1185">Reference proteome</keyword>
<dbReference type="OrthoDB" id="9846844at2"/>
<sequence length="189" mass="20782">MAFNDPLVIALLLLGAPAVMVNLAVWLFGGFEAADDMPSEGGLPPPRRRHGAAETRLRTAGGLRAVLAVMIAGVTLAMLRLNGNGLPGWPELALLAVLGWNAAALWLWEVRFDSVGLSVPVLIFWRRARLWRQLVAVTEDNLFARRFHFADGTVIRVPKHVVGSHELRHMADHWITPDQAIPHARTSRG</sequence>
<keyword evidence="1" id="KW-0812">Transmembrane</keyword>
<dbReference type="RefSeq" id="WP_076532160.1">
    <property type="nucleotide sequence ID" value="NZ_BMEH01000005.1"/>
</dbReference>
<dbReference type="STRING" id="1086013.SAMN05421774_105235"/>
<reference evidence="2 3" key="1">
    <citation type="submission" date="2017-01" db="EMBL/GenBank/DDBJ databases">
        <authorList>
            <person name="Mah S.A."/>
            <person name="Swanson W.J."/>
            <person name="Moy G.W."/>
            <person name="Vacquier V.D."/>
        </authorList>
    </citation>
    <scope>NUCLEOTIDE SEQUENCE [LARGE SCALE GENOMIC DNA]</scope>
    <source>
        <strain evidence="2 3">DSM 26375</strain>
    </source>
</reference>
<dbReference type="EMBL" id="FTOT01000005">
    <property type="protein sequence ID" value="SIT09661.1"/>
    <property type="molecule type" value="Genomic_DNA"/>
</dbReference>
<feature type="transmembrane region" description="Helical" evidence="1">
    <location>
        <begin position="65"/>
        <end position="83"/>
    </location>
</feature>
<organism evidence="2 3">
    <name type="scientific">Gemmobacter megaterium</name>
    <dbReference type="NCBI Taxonomy" id="1086013"/>
    <lineage>
        <taxon>Bacteria</taxon>
        <taxon>Pseudomonadati</taxon>
        <taxon>Pseudomonadota</taxon>
        <taxon>Alphaproteobacteria</taxon>
        <taxon>Rhodobacterales</taxon>
        <taxon>Paracoccaceae</taxon>
        <taxon>Gemmobacter</taxon>
    </lineage>
</organism>
<keyword evidence="1" id="KW-1133">Transmembrane helix</keyword>
<dbReference type="Proteomes" id="UP000186141">
    <property type="component" value="Unassembled WGS sequence"/>
</dbReference>
<name>A0A1N7PGE0_9RHOB</name>
<proteinExistence type="predicted"/>
<accession>A0A1N7PGE0</accession>
<evidence type="ECO:0000256" key="1">
    <source>
        <dbReference type="SAM" id="Phobius"/>
    </source>
</evidence>
<evidence type="ECO:0000313" key="3">
    <source>
        <dbReference type="Proteomes" id="UP000186141"/>
    </source>
</evidence>
<protein>
    <submittedName>
        <fullName evidence="2">Uncharacterized protein</fullName>
    </submittedName>
</protein>
<feature type="transmembrane region" description="Helical" evidence="1">
    <location>
        <begin position="6"/>
        <end position="28"/>
    </location>
</feature>
<keyword evidence="1" id="KW-0472">Membrane</keyword>